<protein>
    <submittedName>
        <fullName evidence="1">Uncharacterized protein</fullName>
    </submittedName>
</protein>
<dbReference type="Proteomes" id="UP000887013">
    <property type="component" value="Unassembled WGS sequence"/>
</dbReference>
<name>A0A8X6U117_NEPPI</name>
<accession>A0A8X6U117</accession>
<keyword evidence="2" id="KW-1185">Reference proteome</keyword>
<sequence>MDSLLPHTARFEEPATRLFLSTNFGRTTIVAGQGRFYLLHRSVECGCEWSEYVFNECSSQGSSVDVNGRSTSSTNALVKVSEQRSAVSNELSFEEKKDPIKGKVRRCLLVAFKRQLYIRALRYGLESPLRVKLPIWYC</sequence>
<comment type="caution">
    <text evidence="1">The sequence shown here is derived from an EMBL/GenBank/DDBJ whole genome shotgun (WGS) entry which is preliminary data.</text>
</comment>
<proteinExistence type="predicted"/>
<gene>
    <name evidence="1" type="ORF">NPIL_564221</name>
</gene>
<organism evidence="1 2">
    <name type="scientific">Nephila pilipes</name>
    <name type="common">Giant wood spider</name>
    <name type="synonym">Nephila maculata</name>
    <dbReference type="NCBI Taxonomy" id="299642"/>
    <lineage>
        <taxon>Eukaryota</taxon>
        <taxon>Metazoa</taxon>
        <taxon>Ecdysozoa</taxon>
        <taxon>Arthropoda</taxon>
        <taxon>Chelicerata</taxon>
        <taxon>Arachnida</taxon>
        <taxon>Araneae</taxon>
        <taxon>Araneomorphae</taxon>
        <taxon>Entelegynae</taxon>
        <taxon>Araneoidea</taxon>
        <taxon>Nephilidae</taxon>
        <taxon>Nephila</taxon>
    </lineage>
</organism>
<reference evidence="1" key="1">
    <citation type="submission" date="2020-08" db="EMBL/GenBank/DDBJ databases">
        <title>Multicomponent nature underlies the extraordinary mechanical properties of spider dragline silk.</title>
        <authorList>
            <person name="Kono N."/>
            <person name="Nakamura H."/>
            <person name="Mori M."/>
            <person name="Yoshida Y."/>
            <person name="Ohtoshi R."/>
            <person name="Malay A.D."/>
            <person name="Moran D.A.P."/>
            <person name="Tomita M."/>
            <person name="Numata K."/>
            <person name="Arakawa K."/>
        </authorList>
    </citation>
    <scope>NUCLEOTIDE SEQUENCE</scope>
</reference>
<dbReference type="AlphaFoldDB" id="A0A8X6U117"/>
<evidence type="ECO:0000313" key="2">
    <source>
        <dbReference type="Proteomes" id="UP000887013"/>
    </source>
</evidence>
<evidence type="ECO:0000313" key="1">
    <source>
        <dbReference type="EMBL" id="GFT78836.1"/>
    </source>
</evidence>
<dbReference type="EMBL" id="BMAW01022663">
    <property type="protein sequence ID" value="GFT78836.1"/>
    <property type="molecule type" value="Genomic_DNA"/>
</dbReference>